<keyword evidence="1 5" id="KW-0963">Cytoplasm</keyword>
<dbReference type="RefSeq" id="WP_121459303.1">
    <property type="nucleotide sequence ID" value="NZ_RBXP01000019.1"/>
</dbReference>
<dbReference type="PANTHER" id="PTHR30008">
    <property type="entry name" value="EXODEOXYRIBONUCLEASE 7 LARGE SUBUNIT"/>
    <property type="match status" value="1"/>
</dbReference>
<keyword evidence="3 5" id="KW-0378">Hydrolase</keyword>
<dbReference type="PANTHER" id="PTHR30008:SF0">
    <property type="entry name" value="EXODEOXYRIBONUCLEASE 7 LARGE SUBUNIT"/>
    <property type="match status" value="1"/>
</dbReference>
<dbReference type="GO" id="GO:0003676">
    <property type="term" value="F:nucleic acid binding"/>
    <property type="evidence" value="ECO:0007669"/>
    <property type="project" value="InterPro"/>
</dbReference>
<evidence type="ECO:0000256" key="6">
    <source>
        <dbReference type="RuleBase" id="RU004355"/>
    </source>
</evidence>
<protein>
    <recommendedName>
        <fullName evidence="5">Exodeoxyribonuclease 7 large subunit</fullName>
        <ecNumber evidence="5">3.1.11.6</ecNumber>
    </recommendedName>
    <alternativeName>
        <fullName evidence="5">Exodeoxyribonuclease VII large subunit</fullName>
        <shortName evidence="5">Exonuclease VII large subunit</shortName>
    </alternativeName>
</protein>
<dbReference type="AlphaFoldDB" id="A0A495VN92"/>
<evidence type="ECO:0000313" key="9">
    <source>
        <dbReference type="EMBL" id="RKT49883.1"/>
    </source>
</evidence>
<dbReference type="Pfam" id="PF02601">
    <property type="entry name" value="Exonuc_VII_L"/>
    <property type="match status" value="1"/>
</dbReference>
<evidence type="ECO:0000256" key="1">
    <source>
        <dbReference type="ARBA" id="ARBA00022490"/>
    </source>
</evidence>
<dbReference type="GO" id="GO:0005737">
    <property type="term" value="C:cytoplasm"/>
    <property type="evidence" value="ECO:0007669"/>
    <property type="project" value="UniProtKB-SubCell"/>
</dbReference>
<dbReference type="HAMAP" id="MF_00378">
    <property type="entry name" value="Exonuc_7_L"/>
    <property type="match status" value="1"/>
</dbReference>
<comment type="caution">
    <text evidence="9">The sequence shown here is derived from an EMBL/GenBank/DDBJ whole genome shotgun (WGS) entry which is preliminary data.</text>
</comment>
<dbReference type="Proteomes" id="UP000270626">
    <property type="component" value="Unassembled WGS sequence"/>
</dbReference>
<name>A0A495VN92_9RHOO</name>
<keyword evidence="10" id="KW-1185">Reference proteome</keyword>
<evidence type="ECO:0000259" key="7">
    <source>
        <dbReference type="Pfam" id="PF02601"/>
    </source>
</evidence>
<dbReference type="InterPro" id="IPR025824">
    <property type="entry name" value="OB-fold_nuc-bd_dom"/>
</dbReference>
<keyword evidence="4 5" id="KW-0269">Exonuclease</keyword>
<evidence type="ECO:0000256" key="2">
    <source>
        <dbReference type="ARBA" id="ARBA00022722"/>
    </source>
</evidence>
<comment type="catalytic activity">
    <reaction evidence="5 6">
        <text>Exonucleolytic cleavage in either 5'- to 3'- or 3'- to 5'-direction to yield nucleoside 5'-phosphates.</text>
        <dbReference type="EC" id="3.1.11.6"/>
    </reaction>
</comment>
<comment type="similarity">
    <text evidence="5 6">Belongs to the XseA family.</text>
</comment>
<feature type="domain" description="OB-fold nucleic acid binding" evidence="8">
    <location>
        <begin position="13"/>
        <end position="106"/>
    </location>
</feature>
<gene>
    <name evidence="5" type="primary">xseA</name>
    <name evidence="9" type="ORF">DFR40_3025</name>
</gene>
<dbReference type="Pfam" id="PF13742">
    <property type="entry name" value="tRNA_anti_2"/>
    <property type="match status" value="1"/>
</dbReference>
<evidence type="ECO:0000256" key="3">
    <source>
        <dbReference type="ARBA" id="ARBA00022801"/>
    </source>
</evidence>
<organism evidence="9 10">
    <name type="scientific">Azonexus fungiphilus</name>
    <dbReference type="NCBI Taxonomy" id="146940"/>
    <lineage>
        <taxon>Bacteria</taxon>
        <taxon>Pseudomonadati</taxon>
        <taxon>Pseudomonadota</taxon>
        <taxon>Betaproteobacteria</taxon>
        <taxon>Rhodocyclales</taxon>
        <taxon>Azonexaceae</taxon>
        <taxon>Azonexus</taxon>
    </lineage>
</organism>
<comment type="function">
    <text evidence="5">Bidirectionally degrades single-stranded DNA into large acid-insoluble oligonucleotides, which are then degraded further into small acid-soluble oligonucleotides.</text>
</comment>
<evidence type="ECO:0000256" key="4">
    <source>
        <dbReference type="ARBA" id="ARBA00022839"/>
    </source>
</evidence>
<proteinExistence type="inferred from homology"/>
<evidence type="ECO:0000256" key="5">
    <source>
        <dbReference type="HAMAP-Rule" id="MF_00378"/>
    </source>
</evidence>
<dbReference type="OrthoDB" id="9802795at2"/>
<dbReference type="GO" id="GO:0008855">
    <property type="term" value="F:exodeoxyribonuclease VII activity"/>
    <property type="evidence" value="ECO:0007669"/>
    <property type="project" value="UniProtKB-UniRule"/>
</dbReference>
<dbReference type="NCBIfam" id="TIGR00237">
    <property type="entry name" value="xseA"/>
    <property type="match status" value="1"/>
</dbReference>
<reference evidence="9 10" key="1">
    <citation type="submission" date="2018-10" db="EMBL/GenBank/DDBJ databases">
        <title>Genomic Encyclopedia of Type Strains, Phase IV (KMG-IV): sequencing the most valuable type-strain genomes for metagenomic binning, comparative biology and taxonomic classification.</title>
        <authorList>
            <person name="Goeker M."/>
        </authorList>
    </citation>
    <scope>NUCLEOTIDE SEQUENCE [LARGE SCALE GENOMIC DNA]</scope>
    <source>
        <strain evidence="9 10">DSM 23841</strain>
    </source>
</reference>
<dbReference type="GO" id="GO:0006308">
    <property type="term" value="P:DNA catabolic process"/>
    <property type="evidence" value="ECO:0007669"/>
    <property type="project" value="UniProtKB-UniRule"/>
</dbReference>
<dbReference type="InterPro" id="IPR020579">
    <property type="entry name" value="Exonuc_VII_lsu_C"/>
</dbReference>
<dbReference type="EC" id="3.1.11.6" evidence="5"/>
<accession>A0A495VN92</accession>
<dbReference type="EMBL" id="RBXP01000019">
    <property type="protein sequence ID" value="RKT49883.1"/>
    <property type="molecule type" value="Genomic_DNA"/>
</dbReference>
<dbReference type="GO" id="GO:0009318">
    <property type="term" value="C:exodeoxyribonuclease VII complex"/>
    <property type="evidence" value="ECO:0007669"/>
    <property type="project" value="UniProtKB-UniRule"/>
</dbReference>
<comment type="subcellular location">
    <subcellularLocation>
        <location evidence="5 6">Cytoplasm</location>
    </subcellularLocation>
</comment>
<evidence type="ECO:0000313" key="10">
    <source>
        <dbReference type="Proteomes" id="UP000270626"/>
    </source>
</evidence>
<sequence length="450" mass="48894">MHTAPPPVNNSVLSVSALNRLVRDCLESAFPLSWVGGEISNLTYAASGHVYFSLKDAGAQVRCVMWRSRAQTLGWRLENGQKIEARALVSFYEPRGEFQLSVEAIRRAGQGDLFERFLQLKAQLENEGLFAVDRKRPLPGFPRRLAIVTSAQAAALRDVLTTLHRRSPQVAISLFPTPVQGEGAGLRIAAALAAAGRSDCDAIILCRGGGSLEDLWAFNEEAVARAIAACPLPVISGVGHETDFTIADFAADRRAPTPTAAAEMAAPERQRLLERLSQLQARLQRAGERRLGDQRQRLDWLASRLVDPAEQLARRHDHLTRLGDRLRRALLAGTAQHALRLTALARRADLAAPRTALRHQAVDRLARRLQQASEWQARQRQMKLNALAAGLKQLDPQAVLARGYALVRGPDGRALRSSLTVNPGAGLKISLAAGSLAATVTEVVAPAEAD</sequence>
<dbReference type="CDD" id="cd04489">
    <property type="entry name" value="ExoVII_LU_OBF"/>
    <property type="match status" value="1"/>
</dbReference>
<keyword evidence="2 5" id="KW-0540">Nuclease</keyword>
<feature type="domain" description="Exonuclease VII large subunit C-terminal" evidence="7">
    <location>
        <begin position="129"/>
        <end position="438"/>
    </location>
</feature>
<comment type="subunit">
    <text evidence="5">Heterooligomer composed of large and small subunits.</text>
</comment>
<dbReference type="InterPro" id="IPR003753">
    <property type="entry name" value="Exonuc_VII_L"/>
</dbReference>
<evidence type="ECO:0000259" key="8">
    <source>
        <dbReference type="Pfam" id="PF13742"/>
    </source>
</evidence>